<keyword evidence="3" id="KW-1003">Cell membrane</keyword>
<comment type="function">
    <text evidence="21">Peptidoglycan polymerase that is essential for cell division.</text>
</comment>
<keyword evidence="24" id="KW-1185">Reference proteome</keyword>
<evidence type="ECO:0000256" key="17">
    <source>
        <dbReference type="ARBA" id="ARBA00041185"/>
    </source>
</evidence>
<proteinExistence type="inferred from homology"/>
<evidence type="ECO:0000256" key="19">
    <source>
        <dbReference type="ARBA" id="ARBA00044770"/>
    </source>
</evidence>
<dbReference type="EC" id="2.4.99.28" evidence="19"/>
<keyword evidence="12" id="KW-0131">Cell cycle</keyword>
<feature type="transmembrane region" description="Helical" evidence="22">
    <location>
        <begin position="299"/>
        <end position="318"/>
    </location>
</feature>
<keyword evidence="6" id="KW-0808">Transferase</keyword>
<evidence type="ECO:0000256" key="21">
    <source>
        <dbReference type="ARBA" id="ARBA00049966"/>
    </source>
</evidence>
<evidence type="ECO:0000256" key="9">
    <source>
        <dbReference type="ARBA" id="ARBA00022984"/>
    </source>
</evidence>
<feature type="transmembrane region" description="Helical" evidence="22">
    <location>
        <begin position="135"/>
        <end position="153"/>
    </location>
</feature>
<dbReference type="Proteomes" id="UP001299220">
    <property type="component" value="Unassembled WGS sequence"/>
</dbReference>
<evidence type="ECO:0000256" key="15">
    <source>
        <dbReference type="ARBA" id="ARBA00033270"/>
    </source>
</evidence>
<evidence type="ECO:0000313" key="23">
    <source>
        <dbReference type="EMBL" id="MCF2653114.1"/>
    </source>
</evidence>
<evidence type="ECO:0000256" key="10">
    <source>
        <dbReference type="ARBA" id="ARBA00022989"/>
    </source>
</evidence>
<keyword evidence="5" id="KW-0328">Glycosyltransferase</keyword>
<evidence type="ECO:0000256" key="7">
    <source>
        <dbReference type="ARBA" id="ARBA00022692"/>
    </source>
</evidence>
<evidence type="ECO:0000256" key="13">
    <source>
        <dbReference type="ARBA" id="ARBA00023316"/>
    </source>
</evidence>
<keyword evidence="4" id="KW-0132">Cell division</keyword>
<evidence type="ECO:0000256" key="2">
    <source>
        <dbReference type="ARBA" id="ARBA00004752"/>
    </source>
</evidence>
<accession>A0ABS9CPW1</accession>
<evidence type="ECO:0000256" key="8">
    <source>
        <dbReference type="ARBA" id="ARBA00022960"/>
    </source>
</evidence>
<comment type="catalytic activity">
    <reaction evidence="20">
        <text>[GlcNAc-(1-&gt;4)-Mur2Ac(oyl-L-Ala-gamma-D-Glu-L-Lys-D-Ala-D-Ala)](n)-di-trans,octa-cis-undecaprenyl diphosphate + beta-D-GlcNAc-(1-&gt;4)-Mur2Ac(oyl-L-Ala-gamma-D-Glu-L-Lys-D-Ala-D-Ala)-di-trans,octa-cis-undecaprenyl diphosphate = [GlcNAc-(1-&gt;4)-Mur2Ac(oyl-L-Ala-gamma-D-Glu-L-Lys-D-Ala-D-Ala)](n+1)-di-trans,octa-cis-undecaprenyl diphosphate + di-trans,octa-cis-undecaprenyl diphosphate + H(+)</text>
        <dbReference type="Rhea" id="RHEA:23708"/>
        <dbReference type="Rhea" id="RHEA-COMP:9602"/>
        <dbReference type="Rhea" id="RHEA-COMP:9603"/>
        <dbReference type="ChEBI" id="CHEBI:15378"/>
        <dbReference type="ChEBI" id="CHEBI:58405"/>
        <dbReference type="ChEBI" id="CHEBI:60033"/>
        <dbReference type="ChEBI" id="CHEBI:78435"/>
        <dbReference type="EC" id="2.4.99.28"/>
    </reaction>
</comment>
<reference evidence="23 24" key="1">
    <citation type="submission" date="2020-12" db="EMBL/GenBank/DDBJ databases">
        <title>Whole genome sequences of gut porcine anaerobes.</title>
        <authorList>
            <person name="Kubasova T."/>
            <person name="Jahodarova E."/>
            <person name="Rychlik I."/>
        </authorList>
    </citation>
    <scope>NUCLEOTIDE SEQUENCE [LARGE SCALE GENOMIC DNA]</scope>
    <source>
        <strain evidence="23 24">An867</strain>
    </source>
</reference>
<organism evidence="23 24">
    <name type="scientific">Anaeromassilibacillus senegalensis</name>
    <dbReference type="NCBI Taxonomy" id="1673717"/>
    <lineage>
        <taxon>Bacteria</taxon>
        <taxon>Bacillati</taxon>
        <taxon>Bacillota</taxon>
        <taxon>Clostridia</taxon>
        <taxon>Eubacteriales</taxon>
        <taxon>Acutalibacteraceae</taxon>
        <taxon>Anaeromassilibacillus</taxon>
    </lineage>
</organism>
<feature type="transmembrane region" description="Helical" evidence="22">
    <location>
        <begin position="67"/>
        <end position="90"/>
    </location>
</feature>
<keyword evidence="10 22" id="KW-1133">Transmembrane helix</keyword>
<dbReference type="InterPro" id="IPR013437">
    <property type="entry name" value="FtsW"/>
</dbReference>
<comment type="similarity">
    <text evidence="16">Belongs to the SEDS family. FtsW subfamily.</text>
</comment>
<feature type="transmembrane region" description="Helical" evidence="22">
    <location>
        <begin position="36"/>
        <end position="55"/>
    </location>
</feature>
<feature type="transmembrane region" description="Helical" evidence="22">
    <location>
        <begin position="261"/>
        <end position="287"/>
    </location>
</feature>
<keyword evidence="7 22" id="KW-0812">Transmembrane</keyword>
<dbReference type="PANTHER" id="PTHR30474:SF2">
    <property type="entry name" value="PEPTIDOGLYCAN GLYCOSYLTRANSFERASE FTSW-RELATED"/>
    <property type="match status" value="1"/>
</dbReference>
<feature type="transmembrane region" description="Helical" evidence="22">
    <location>
        <begin position="180"/>
        <end position="198"/>
    </location>
</feature>
<comment type="caution">
    <text evidence="23">The sequence shown here is derived from an EMBL/GenBank/DDBJ whole genome shotgun (WGS) entry which is preliminary data.</text>
</comment>
<keyword evidence="13" id="KW-0961">Cell wall biogenesis/degradation</keyword>
<keyword evidence="11 22" id="KW-0472">Membrane</keyword>
<evidence type="ECO:0000256" key="1">
    <source>
        <dbReference type="ARBA" id="ARBA00004651"/>
    </source>
</evidence>
<dbReference type="EMBL" id="JAFBIT010000003">
    <property type="protein sequence ID" value="MCF2653114.1"/>
    <property type="molecule type" value="Genomic_DNA"/>
</dbReference>
<feature type="transmembrane region" description="Helical" evidence="22">
    <location>
        <begin position="159"/>
        <end position="175"/>
    </location>
</feature>
<evidence type="ECO:0000256" key="5">
    <source>
        <dbReference type="ARBA" id="ARBA00022676"/>
    </source>
</evidence>
<evidence type="ECO:0000256" key="3">
    <source>
        <dbReference type="ARBA" id="ARBA00022475"/>
    </source>
</evidence>
<evidence type="ECO:0000256" key="6">
    <source>
        <dbReference type="ARBA" id="ARBA00022679"/>
    </source>
</evidence>
<evidence type="ECO:0000256" key="14">
    <source>
        <dbReference type="ARBA" id="ARBA00032370"/>
    </source>
</evidence>
<keyword evidence="9" id="KW-0573">Peptidoglycan synthesis</keyword>
<evidence type="ECO:0000256" key="22">
    <source>
        <dbReference type="SAM" id="Phobius"/>
    </source>
</evidence>
<evidence type="ECO:0000256" key="11">
    <source>
        <dbReference type="ARBA" id="ARBA00023136"/>
    </source>
</evidence>
<feature type="transmembrane region" description="Helical" evidence="22">
    <location>
        <begin position="110"/>
        <end position="128"/>
    </location>
</feature>
<dbReference type="Pfam" id="PF01098">
    <property type="entry name" value="FTSW_RODA_SPOVE"/>
    <property type="match status" value="1"/>
</dbReference>
<protein>
    <recommendedName>
        <fullName evidence="17">Probable peptidoglycan glycosyltransferase FtsW</fullName>
        <ecNumber evidence="19">2.4.99.28</ecNumber>
    </recommendedName>
    <alternativeName>
        <fullName evidence="18">Cell division protein FtsW</fullName>
    </alternativeName>
    <alternativeName>
        <fullName evidence="15">Cell wall polymerase</fullName>
    </alternativeName>
    <alternativeName>
        <fullName evidence="14">Peptidoglycan polymerase</fullName>
    </alternativeName>
</protein>
<evidence type="ECO:0000256" key="16">
    <source>
        <dbReference type="ARBA" id="ARBA00038053"/>
    </source>
</evidence>
<evidence type="ECO:0000256" key="12">
    <source>
        <dbReference type="ARBA" id="ARBA00023306"/>
    </source>
</evidence>
<name>A0ABS9CPW1_9FIRM</name>
<dbReference type="NCBIfam" id="TIGR02614">
    <property type="entry name" value="ftsW"/>
    <property type="match status" value="1"/>
</dbReference>
<gene>
    <name evidence="23" type="primary">ftsW</name>
    <name evidence="23" type="ORF">JQM67_10930</name>
</gene>
<evidence type="ECO:0000256" key="20">
    <source>
        <dbReference type="ARBA" id="ARBA00049902"/>
    </source>
</evidence>
<dbReference type="PANTHER" id="PTHR30474">
    <property type="entry name" value="CELL CYCLE PROTEIN"/>
    <property type="match status" value="1"/>
</dbReference>
<evidence type="ECO:0000256" key="18">
    <source>
        <dbReference type="ARBA" id="ARBA00041418"/>
    </source>
</evidence>
<dbReference type="InterPro" id="IPR001182">
    <property type="entry name" value="FtsW/RodA"/>
</dbReference>
<sequence length="366" mass="40452">MPMLFLILVLLAVGLVMLFSASYAYAYYYFGNSYHFVMRQGMFAIAGVVLMLLISTVDYHQLHKFNLLIFGISVVLLVMVLAFKGTAIAPVKGGANRWIDIGVEFQPSEIAKFALILMFAHLISLYGSKMNTFRYGFLPFAGILAIIAGLVILEKHVSATLIICLIAFLLMFIGGTKMRYFVVIGTIGGVALVCVLLFSDKFAYALERIQGWLDPFNPPEGVDTWQTVQSLYAIGSGQLLGVGIGQSRQKYLYLPEPQNDFIFAIICEELGFIGALIVIILFALFIWRGVYISLHARDRFGTMLGLGITFQFGIQAIFNICVVTNTFPNTGISLPFFSYGGTALIMLLAEMGVLLSISRHSNIEKT</sequence>
<comment type="subcellular location">
    <subcellularLocation>
        <location evidence="1">Cell membrane</location>
        <topology evidence="1">Multi-pass membrane protein</topology>
    </subcellularLocation>
</comment>
<comment type="pathway">
    <text evidence="2">Cell wall biogenesis; peptidoglycan biosynthesis.</text>
</comment>
<evidence type="ECO:0000313" key="24">
    <source>
        <dbReference type="Proteomes" id="UP001299220"/>
    </source>
</evidence>
<evidence type="ECO:0000256" key="4">
    <source>
        <dbReference type="ARBA" id="ARBA00022618"/>
    </source>
</evidence>
<feature type="transmembrane region" description="Helical" evidence="22">
    <location>
        <begin position="338"/>
        <end position="357"/>
    </location>
</feature>
<keyword evidence="8" id="KW-0133">Cell shape</keyword>